<evidence type="ECO:0000259" key="5">
    <source>
        <dbReference type="PROSITE" id="PS50931"/>
    </source>
</evidence>
<evidence type="ECO:0000256" key="1">
    <source>
        <dbReference type="ARBA" id="ARBA00009437"/>
    </source>
</evidence>
<dbReference type="SUPFAM" id="SSF46785">
    <property type="entry name" value="Winged helix' DNA-binding domain"/>
    <property type="match status" value="1"/>
</dbReference>
<keyword evidence="4" id="KW-0804">Transcription</keyword>
<dbReference type="EMBL" id="LR812090">
    <property type="protein sequence ID" value="CAB9494529.1"/>
    <property type="molecule type" value="Genomic_DNA"/>
</dbReference>
<dbReference type="AlphaFoldDB" id="A0A6T9Y192"/>
<accession>A0A6T9Y192</accession>
<dbReference type="SUPFAM" id="SSF53850">
    <property type="entry name" value="Periplasmic binding protein-like II"/>
    <property type="match status" value="1"/>
</dbReference>
<protein>
    <submittedName>
        <fullName evidence="6">Transcriptional regulator</fullName>
    </submittedName>
</protein>
<dbReference type="Pfam" id="PF00126">
    <property type="entry name" value="HTH_1"/>
    <property type="match status" value="1"/>
</dbReference>
<evidence type="ECO:0000256" key="3">
    <source>
        <dbReference type="ARBA" id="ARBA00023125"/>
    </source>
</evidence>
<evidence type="ECO:0000256" key="2">
    <source>
        <dbReference type="ARBA" id="ARBA00023015"/>
    </source>
</evidence>
<dbReference type="InterPro" id="IPR036388">
    <property type="entry name" value="WH-like_DNA-bd_sf"/>
</dbReference>
<evidence type="ECO:0000313" key="6">
    <source>
        <dbReference type="EMBL" id="CAB9494529.1"/>
    </source>
</evidence>
<feature type="domain" description="HTH lysR-type" evidence="5">
    <location>
        <begin position="3"/>
        <end position="60"/>
    </location>
</feature>
<dbReference type="Pfam" id="PF03466">
    <property type="entry name" value="LysR_substrate"/>
    <property type="match status" value="1"/>
</dbReference>
<evidence type="ECO:0000313" key="7">
    <source>
        <dbReference type="Proteomes" id="UP000509458"/>
    </source>
</evidence>
<reference evidence="6 7" key="1">
    <citation type="submission" date="2020-06" db="EMBL/GenBank/DDBJ databases">
        <authorList>
            <person name="Duchaud E."/>
        </authorList>
    </citation>
    <scope>NUCLEOTIDE SEQUENCE [LARGE SCALE GENOMIC DNA]</scope>
    <source>
        <strain evidence="6">Alteromonas fortis</strain>
    </source>
</reference>
<dbReference type="Proteomes" id="UP000509458">
    <property type="component" value="Chromosome"/>
</dbReference>
<dbReference type="Gene3D" id="1.10.10.10">
    <property type="entry name" value="Winged helix-like DNA-binding domain superfamily/Winged helix DNA-binding domain"/>
    <property type="match status" value="1"/>
</dbReference>
<dbReference type="PROSITE" id="PS50931">
    <property type="entry name" value="HTH_LYSR"/>
    <property type="match status" value="1"/>
</dbReference>
<dbReference type="FunFam" id="1.10.10.10:FF:000001">
    <property type="entry name" value="LysR family transcriptional regulator"/>
    <property type="match status" value="1"/>
</dbReference>
<dbReference type="RefSeq" id="WP_179983875.1">
    <property type="nucleotide sequence ID" value="NZ_LR812090.1"/>
</dbReference>
<dbReference type="InterPro" id="IPR000847">
    <property type="entry name" value="LysR_HTH_N"/>
</dbReference>
<dbReference type="Gene3D" id="3.40.190.290">
    <property type="match status" value="1"/>
</dbReference>
<dbReference type="InterPro" id="IPR036390">
    <property type="entry name" value="WH_DNA-bd_sf"/>
</dbReference>
<dbReference type="PANTHER" id="PTHR30126:SF39">
    <property type="entry name" value="HTH-TYPE TRANSCRIPTIONAL REGULATOR CYSL"/>
    <property type="match status" value="1"/>
</dbReference>
<organism evidence="6 7">
    <name type="scientific">Alteromonas macleodii</name>
    <name type="common">Pseudoalteromonas macleodii</name>
    <dbReference type="NCBI Taxonomy" id="28108"/>
    <lineage>
        <taxon>Bacteria</taxon>
        <taxon>Pseudomonadati</taxon>
        <taxon>Pseudomonadota</taxon>
        <taxon>Gammaproteobacteria</taxon>
        <taxon>Alteromonadales</taxon>
        <taxon>Alteromonadaceae</taxon>
        <taxon>Alteromonas/Salinimonas group</taxon>
        <taxon>Alteromonas</taxon>
    </lineage>
</organism>
<dbReference type="InterPro" id="IPR005119">
    <property type="entry name" value="LysR_subst-bd"/>
</dbReference>
<dbReference type="GO" id="GO:0003700">
    <property type="term" value="F:DNA-binding transcription factor activity"/>
    <property type="evidence" value="ECO:0007669"/>
    <property type="project" value="InterPro"/>
</dbReference>
<dbReference type="PRINTS" id="PR00039">
    <property type="entry name" value="HTHLYSR"/>
</dbReference>
<keyword evidence="2" id="KW-0805">Transcription regulation</keyword>
<name>A0A6T9Y192_ALTMA</name>
<dbReference type="PANTHER" id="PTHR30126">
    <property type="entry name" value="HTH-TYPE TRANSCRIPTIONAL REGULATOR"/>
    <property type="match status" value="1"/>
</dbReference>
<evidence type="ECO:0000256" key="4">
    <source>
        <dbReference type="ARBA" id="ARBA00023163"/>
    </source>
</evidence>
<keyword evidence="3" id="KW-0238">DNA-binding</keyword>
<dbReference type="GO" id="GO:0000976">
    <property type="term" value="F:transcription cis-regulatory region binding"/>
    <property type="evidence" value="ECO:0007669"/>
    <property type="project" value="TreeGrafter"/>
</dbReference>
<sequence length="287" mass="32037">MRLNLNALRVYYWVARLGSFTGAAEQLFISQPAVSKAVKELEHSLSLSLIVRSSSTRTLMLTEAGKTLFEHARGIFAIEKSAVEDMALMANAGKGSLTVGASTTVASYWLPSYLAEFRAKYPDIHIELVVANSRDIEQKLLDAQLDVALVEGPSHLQHIQVIPWVKESMGLWVSYSEKFNARDCTWLLREEGSGTREVALSIIQNNGWKVEKEIRLGSNEAIARAVSQGLGVSFLPDIVCDELSQLKKIHRVSGIDANARTLFFLHLNQRPFTPSAKRFFDLLFKDK</sequence>
<comment type="similarity">
    <text evidence="1">Belongs to the LysR transcriptional regulatory family.</text>
</comment>
<proteinExistence type="inferred from homology"/>
<gene>
    <name evidence="6" type="ORF">ALFOR1_31520</name>
</gene>